<gene>
    <name evidence="4" type="ORF">KIP89_11350</name>
</gene>
<dbReference type="GO" id="GO:0016301">
    <property type="term" value="F:kinase activity"/>
    <property type="evidence" value="ECO:0007669"/>
    <property type="project" value="UniProtKB-KW"/>
</dbReference>
<dbReference type="Proteomes" id="UP001166585">
    <property type="component" value="Unassembled WGS sequence"/>
</dbReference>
<keyword evidence="5" id="KW-1185">Reference proteome</keyword>
<dbReference type="InterPro" id="IPR036890">
    <property type="entry name" value="HATPase_C_sf"/>
</dbReference>
<proteinExistence type="predicted"/>
<organism evidence="4 5">
    <name type="scientific">Ancylobacter radicis</name>
    <dbReference type="NCBI Taxonomy" id="2836179"/>
    <lineage>
        <taxon>Bacteria</taxon>
        <taxon>Pseudomonadati</taxon>
        <taxon>Pseudomonadota</taxon>
        <taxon>Alphaproteobacteria</taxon>
        <taxon>Hyphomicrobiales</taxon>
        <taxon>Xanthobacteraceae</taxon>
        <taxon>Ancylobacter</taxon>
    </lineage>
</organism>
<evidence type="ECO:0000256" key="1">
    <source>
        <dbReference type="SAM" id="Coils"/>
    </source>
</evidence>
<name>A0ABS5R9Y7_9HYPH</name>
<protein>
    <submittedName>
        <fullName evidence="4">Histidine kinase</fullName>
    </submittedName>
</protein>
<dbReference type="PANTHER" id="PTHR34220:SF7">
    <property type="entry name" value="SENSOR HISTIDINE KINASE YPDA"/>
    <property type="match status" value="1"/>
</dbReference>
<keyword evidence="4" id="KW-0808">Transferase</keyword>
<dbReference type="Pfam" id="PF06580">
    <property type="entry name" value="His_kinase"/>
    <property type="match status" value="1"/>
</dbReference>
<accession>A0ABS5R9Y7</accession>
<evidence type="ECO:0000313" key="5">
    <source>
        <dbReference type="Proteomes" id="UP001166585"/>
    </source>
</evidence>
<dbReference type="EMBL" id="JAHCQH010000016">
    <property type="protein sequence ID" value="MBS9477706.1"/>
    <property type="molecule type" value="Genomic_DNA"/>
</dbReference>
<evidence type="ECO:0000256" key="2">
    <source>
        <dbReference type="SAM" id="Phobius"/>
    </source>
</evidence>
<comment type="caution">
    <text evidence="4">The sequence shown here is derived from an EMBL/GenBank/DDBJ whole genome shotgun (WGS) entry which is preliminary data.</text>
</comment>
<feature type="domain" description="Signal transduction histidine kinase internal region" evidence="3">
    <location>
        <begin position="171"/>
        <end position="250"/>
    </location>
</feature>
<feature type="coiled-coil region" evidence="1">
    <location>
        <begin position="152"/>
        <end position="179"/>
    </location>
</feature>
<dbReference type="InterPro" id="IPR050640">
    <property type="entry name" value="Bact_2-comp_sensor_kinase"/>
</dbReference>
<dbReference type="PANTHER" id="PTHR34220">
    <property type="entry name" value="SENSOR HISTIDINE KINASE YPDA"/>
    <property type="match status" value="1"/>
</dbReference>
<dbReference type="SUPFAM" id="SSF55874">
    <property type="entry name" value="ATPase domain of HSP90 chaperone/DNA topoisomerase II/histidine kinase"/>
    <property type="match status" value="1"/>
</dbReference>
<keyword evidence="1" id="KW-0175">Coiled coil</keyword>
<feature type="transmembrane region" description="Helical" evidence="2">
    <location>
        <begin position="124"/>
        <end position="141"/>
    </location>
</feature>
<sequence>MRPFGPLGKPWCRLTPFTRAQIIGWGLFTLVDLVNRQLTYQDLTAALAMSALIYLLLAGLSTGLGRLYDCAFPGTVLGPWSVAVMALLASGASAVIVLVTVLVRQAFGWSIPDWGTLEEIALPFTHYAVALTGWSLLFFWIRADRQRQTAHAAALAAEAEALAAKAEALGAEIQQLRLQINPHFLFNALNGIAEEVPEHPAAARAMLRDLTDYLRHVLTGIRTPVVPVEAEVAALAAYLRIQQARFGERLRISVELDPGATGRRIANSLLQPLAENAVEHGDRSDVLELAVAVRLEGDKLRIDITNSGRLEPAHRLRAGHGLGLANLRRRLDVHYPGRHSFSLREIESVPGGAQVMATLLLEGEACSAS</sequence>
<feature type="transmembrane region" description="Helical" evidence="2">
    <location>
        <begin position="80"/>
        <end position="104"/>
    </location>
</feature>
<keyword evidence="2" id="KW-0812">Transmembrane</keyword>
<keyword evidence="2" id="KW-1133">Transmembrane helix</keyword>
<feature type="transmembrane region" description="Helical" evidence="2">
    <location>
        <begin position="43"/>
        <end position="68"/>
    </location>
</feature>
<evidence type="ECO:0000259" key="3">
    <source>
        <dbReference type="Pfam" id="PF06580"/>
    </source>
</evidence>
<dbReference type="InterPro" id="IPR010559">
    <property type="entry name" value="Sig_transdc_His_kin_internal"/>
</dbReference>
<keyword evidence="4" id="KW-0418">Kinase</keyword>
<reference evidence="4" key="1">
    <citation type="submission" date="2021-05" db="EMBL/GenBank/DDBJ databases">
        <authorList>
            <person name="Sun Q."/>
            <person name="Inoue M."/>
        </authorList>
    </citation>
    <scope>NUCLEOTIDE SEQUENCE</scope>
    <source>
        <strain evidence="4">VKM B-3255</strain>
    </source>
</reference>
<evidence type="ECO:0000313" key="4">
    <source>
        <dbReference type="EMBL" id="MBS9477706.1"/>
    </source>
</evidence>
<keyword evidence="2" id="KW-0472">Membrane</keyword>
<dbReference type="Gene3D" id="3.30.565.10">
    <property type="entry name" value="Histidine kinase-like ATPase, C-terminal domain"/>
    <property type="match status" value="1"/>
</dbReference>